<organism evidence="1 2">
    <name type="scientific">Infirmifilum uzonense</name>
    <dbReference type="NCBI Taxonomy" id="1550241"/>
    <lineage>
        <taxon>Archaea</taxon>
        <taxon>Thermoproteota</taxon>
        <taxon>Thermoprotei</taxon>
        <taxon>Thermofilales</taxon>
        <taxon>Thermofilaceae</taxon>
        <taxon>Infirmifilum</taxon>
    </lineage>
</organism>
<sequence>MIPIEIYAYYKPPYYQTMREHVELALETFPEGSKLAVFGSSLTPSFHNALKIAIVLHDFGKTPFNIARAGDLHSGRELSFPGHELISGWIAYKSLLYNPRVPDVFGIPREELIENKLGELISLSVLLHHHPMDLKRRLEVFKRNLASLHVSKLDVEAFTYSLKGLLSTRLGIDEELFQNHLVSVLPGTEVSAGQIAQMAGQIFDQLTVAVWETGKPIHRKIFLLLLQGLVAADYCSARARGGGSLSVFSESMKVFVELYGGKCQAPST</sequence>
<evidence type="ECO:0000313" key="1">
    <source>
        <dbReference type="EMBL" id="AKG38430.1"/>
    </source>
</evidence>
<dbReference type="PATRIC" id="fig|1550241.5.peg.606"/>
<dbReference type="STRING" id="1550241.MA03_02885"/>
<dbReference type="Gene3D" id="1.10.3210.30">
    <property type="match status" value="1"/>
</dbReference>
<dbReference type="AlphaFoldDB" id="A0A0F7FGS2"/>
<name>A0A0F7FGS2_9CREN</name>
<accession>A0A0F7FGS2</accession>
<dbReference type="EMBL" id="CP009961">
    <property type="protein sequence ID" value="AKG38430.1"/>
    <property type="molecule type" value="Genomic_DNA"/>
</dbReference>
<protein>
    <recommendedName>
        <fullName evidence="3">CRISPR-associated endonuclease Cas3</fullName>
    </recommendedName>
</protein>
<keyword evidence="2" id="KW-1185">Reference proteome</keyword>
<reference evidence="1 2" key="1">
    <citation type="journal article" date="2015" name="Stand. Genomic Sci.">
        <title>Complete genome sequence of and proposal of Thermofilum uzonense sp. nov. a novel hyperthermophilic crenarchaeon and emended description of the genus Thermofilum.</title>
        <authorList>
            <person name="Toshchakov S.V."/>
            <person name="Korzhenkov A.A."/>
            <person name="Samarov N.I."/>
            <person name="Mazunin I.O."/>
            <person name="Mozhey O.I."/>
            <person name="Shmyr I.S."/>
            <person name="Derbikova K.S."/>
            <person name="Taranov E.A."/>
            <person name="Dominova I.N."/>
            <person name="Bonch-Osmolovskaya E.A."/>
            <person name="Patrushev M.V."/>
            <person name="Podosokorskaya O.A."/>
            <person name="Kublanov I.V."/>
        </authorList>
    </citation>
    <scope>NUCLEOTIDE SEQUENCE [LARGE SCALE GENOMIC DNA]</scope>
    <source>
        <strain evidence="1 2">1807-2</strain>
    </source>
</reference>
<proteinExistence type="predicted"/>
<dbReference type="Proteomes" id="UP000067434">
    <property type="component" value="Chromosome"/>
</dbReference>
<evidence type="ECO:0000313" key="2">
    <source>
        <dbReference type="Proteomes" id="UP000067434"/>
    </source>
</evidence>
<dbReference type="KEGG" id="thf:MA03_02885"/>
<evidence type="ECO:0008006" key="3">
    <source>
        <dbReference type="Google" id="ProtNLM"/>
    </source>
</evidence>
<dbReference type="HOGENOM" id="CLU_1096704_0_0_2"/>
<gene>
    <name evidence="1" type="ORF">MA03_02885</name>
</gene>
<dbReference type="InterPro" id="IPR038257">
    <property type="entry name" value="CRISPR-assoc_Cas3_HD_sf"/>
</dbReference>